<reference evidence="15" key="1">
    <citation type="submission" date="2023-03" db="EMBL/GenBank/DDBJ databases">
        <title>Mating type loci evolution in Malassezia.</title>
        <authorList>
            <person name="Coelho M.A."/>
        </authorList>
    </citation>
    <scope>NUCLEOTIDE SEQUENCE</scope>
    <source>
        <strain evidence="15">CBS 14135</strain>
    </source>
</reference>
<evidence type="ECO:0000256" key="11">
    <source>
        <dbReference type="ARBA" id="ARBA00023160"/>
    </source>
</evidence>
<dbReference type="GO" id="GO:0102158">
    <property type="term" value="F:very-long-chain (3R)-3-hydroxyacyl-CoA dehydratase activity"/>
    <property type="evidence" value="ECO:0007669"/>
    <property type="project" value="UniProtKB-EC"/>
</dbReference>
<dbReference type="InterPro" id="IPR007482">
    <property type="entry name" value="Tyr_Pase-like_PTPLA"/>
</dbReference>
<dbReference type="AlphaFoldDB" id="A0AAF0IM93"/>
<dbReference type="EMBL" id="CP119951">
    <property type="protein sequence ID" value="WFC93722.1"/>
    <property type="molecule type" value="Genomic_DNA"/>
</dbReference>
<feature type="transmembrane region" description="Helical" evidence="14">
    <location>
        <begin position="227"/>
        <end position="245"/>
    </location>
</feature>
<feature type="transmembrane region" description="Helical" evidence="14">
    <location>
        <begin position="20"/>
        <end position="41"/>
    </location>
</feature>
<evidence type="ECO:0000256" key="7">
    <source>
        <dbReference type="ARBA" id="ARBA00022832"/>
    </source>
</evidence>
<evidence type="ECO:0000313" key="16">
    <source>
        <dbReference type="Proteomes" id="UP001216638"/>
    </source>
</evidence>
<evidence type="ECO:0000256" key="8">
    <source>
        <dbReference type="ARBA" id="ARBA00022989"/>
    </source>
</evidence>
<comment type="function">
    <text evidence="14">Catalyzes the third of the four reactions of the long-chain fatty acids elongation cycle. This endoplasmic reticulum-bound enzymatic process, allows the addition of two carbons to the chain of long- and very long-chain fatty acids/VLCFAs per cycle. This enzyme catalyzes the dehydration of the 3-hydroxyacyl-CoA intermediate into trans-2,3-enoyl-CoA, within each cycle of fatty acid elongation. Thereby, it participates to the production of VLCFAs of different chain lengths that are involved in multiple biological processes as precursors of membrane lipids and lipid mediators.</text>
</comment>
<keyword evidence="7 14" id="KW-0276">Fatty acid metabolism</keyword>
<comment type="pathway">
    <text evidence="2 14">Lipid metabolism; fatty acid biosynthesis.</text>
</comment>
<gene>
    <name evidence="15" type="ORF">MBRA1_000344</name>
</gene>
<dbReference type="GO" id="GO:0042761">
    <property type="term" value="P:very long-chain fatty acid biosynthetic process"/>
    <property type="evidence" value="ECO:0007669"/>
    <property type="project" value="TreeGrafter"/>
</dbReference>
<keyword evidence="11 14" id="KW-0275">Fatty acid biosynthesis</keyword>
<evidence type="ECO:0000256" key="10">
    <source>
        <dbReference type="ARBA" id="ARBA00023136"/>
    </source>
</evidence>
<evidence type="ECO:0000256" key="6">
    <source>
        <dbReference type="ARBA" id="ARBA00022692"/>
    </source>
</evidence>
<sequence length="300" mass="34051">MSANTFAAPPKSKLTLYLVVYNLLSFVWWLRVFVGVVLYMVHGSAARSMVYDSVREFVHKYTPEAIASPSLSFAQHHPYVAVFLQRMTEVHDYIGPLVVLVQSLAVLEVVHSAFGWVKANPLVTAVQVASRLILVWGVSEQYRSAATSPYYAVMVFAWSLSEVARYPFYVNQLLGSPSYMALWARYSFFIVLYPMGVLGEMQLIWASLPHHLAWPWVDATGWSVRDLVFLALLPVYIPGLFYLYTRLLASRRKVLGSDFVGSKGKAAVKQHRDEYLARFRKLQDKNVAAAEEKEINASWK</sequence>
<dbReference type="GO" id="GO:0030497">
    <property type="term" value="P:fatty acid elongation"/>
    <property type="evidence" value="ECO:0007669"/>
    <property type="project" value="TreeGrafter"/>
</dbReference>
<accession>A0AAF0IM93</accession>
<dbReference type="GO" id="GO:0005789">
    <property type="term" value="C:endoplasmic reticulum membrane"/>
    <property type="evidence" value="ECO:0007669"/>
    <property type="project" value="UniProtKB-SubCell"/>
</dbReference>
<keyword evidence="6 14" id="KW-0812">Transmembrane</keyword>
<keyword evidence="14" id="KW-0256">Endoplasmic reticulum</keyword>
<evidence type="ECO:0000256" key="5">
    <source>
        <dbReference type="ARBA" id="ARBA00022516"/>
    </source>
</evidence>
<dbReference type="Proteomes" id="UP001216638">
    <property type="component" value="Chromosome 1"/>
</dbReference>
<keyword evidence="10 14" id="KW-0472">Membrane</keyword>
<protein>
    <recommendedName>
        <fullName evidence="4 14">Very-long-chain (3R)-3-hydroxyacyl-CoA dehydratase</fullName>
        <ecNumber evidence="4 14">4.2.1.134</ecNumber>
    </recommendedName>
</protein>
<dbReference type="EC" id="4.2.1.134" evidence="4 14"/>
<evidence type="ECO:0000256" key="3">
    <source>
        <dbReference type="ARBA" id="ARBA00007811"/>
    </source>
</evidence>
<keyword evidence="12 14" id="KW-0456">Lyase</keyword>
<evidence type="ECO:0000256" key="9">
    <source>
        <dbReference type="ARBA" id="ARBA00023098"/>
    </source>
</evidence>
<evidence type="ECO:0000256" key="4">
    <source>
        <dbReference type="ARBA" id="ARBA00013122"/>
    </source>
</evidence>
<evidence type="ECO:0000256" key="14">
    <source>
        <dbReference type="RuleBase" id="RU363109"/>
    </source>
</evidence>
<dbReference type="Pfam" id="PF04387">
    <property type="entry name" value="PTPLA"/>
    <property type="match status" value="1"/>
</dbReference>
<feature type="transmembrane region" description="Helical" evidence="14">
    <location>
        <begin position="186"/>
        <end position="207"/>
    </location>
</feature>
<evidence type="ECO:0000256" key="2">
    <source>
        <dbReference type="ARBA" id="ARBA00005194"/>
    </source>
</evidence>
<name>A0AAF0IM93_9BASI</name>
<evidence type="ECO:0000256" key="12">
    <source>
        <dbReference type="ARBA" id="ARBA00023239"/>
    </source>
</evidence>
<evidence type="ECO:0000256" key="1">
    <source>
        <dbReference type="ARBA" id="ARBA00004141"/>
    </source>
</evidence>
<dbReference type="GO" id="GO:0030148">
    <property type="term" value="P:sphingolipid biosynthetic process"/>
    <property type="evidence" value="ECO:0007669"/>
    <property type="project" value="TreeGrafter"/>
</dbReference>
<comment type="catalytic activity">
    <reaction evidence="13 14">
        <text>a very-long-chain (3R)-3-hydroxyacyl-CoA = a very-long-chain (2E)-enoyl-CoA + H2O</text>
        <dbReference type="Rhea" id="RHEA:45812"/>
        <dbReference type="ChEBI" id="CHEBI:15377"/>
        <dbReference type="ChEBI" id="CHEBI:83728"/>
        <dbReference type="ChEBI" id="CHEBI:85440"/>
        <dbReference type="EC" id="4.2.1.134"/>
    </reaction>
</comment>
<comment type="subcellular location">
    <subcellularLocation>
        <location evidence="14">Endoplasmic reticulum membrane</location>
        <topology evidence="14">Multi-pass membrane protein</topology>
    </subcellularLocation>
    <subcellularLocation>
        <location evidence="1">Membrane</location>
        <topology evidence="1">Multi-pass membrane protein</topology>
    </subcellularLocation>
</comment>
<keyword evidence="8 14" id="KW-1133">Transmembrane helix</keyword>
<keyword evidence="5 14" id="KW-0444">Lipid biosynthesis</keyword>
<evidence type="ECO:0000313" key="15">
    <source>
        <dbReference type="EMBL" id="WFC93722.1"/>
    </source>
</evidence>
<evidence type="ECO:0000256" key="13">
    <source>
        <dbReference type="ARBA" id="ARBA00036671"/>
    </source>
</evidence>
<comment type="similarity">
    <text evidence="3 14">Belongs to the very long-chain fatty acids dehydratase HACD family.</text>
</comment>
<keyword evidence="9 14" id="KW-0443">Lipid metabolism</keyword>
<proteinExistence type="inferred from homology"/>
<dbReference type="PANTHER" id="PTHR11035">
    <property type="entry name" value="VERY-LONG-CHAIN (3R)-3-HYDROXYACYL-COA DEHYDRATASE"/>
    <property type="match status" value="1"/>
</dbReference>
<comment type="caution">
    <text evidence="14">Lacks conserved residue(s) required for the propagation of feature annotation.</text>
</comment>
<dbReference type="PANTHER" id="PTHR11035:SF3">
    <property type="entry name" value="VERY-LONG-CHAIN (3R)-3-HYDROXYACYL-COA DEHYDRATASE"/>
    <property type="match status" value="1"/>
</dbReference>
<keyword evidence="16" id="KW-1185">Reference proteome</keyword>
<organism evidence="15 16">
    <name type="scientific">Malassezia brasiliensis</name>
    <dbReference type="NCBI Taxonomy" id="1821822"/>
    <lineage>
        <taxon>Eukaryota</taxon>
        <taxon>Fungi</taxon>
        <taxon>Dikarya</taxon>
        <taxon>Basidiomycota</taxon>
        <taxon>Ustilaginomycotina</taxon>
        <taxon>Malasseziomycetes</taxon>
        <taxon>Malasseziales</taxon>
        <taxon>Malasseziaceae</taxon>
        <taxon>Malassezia</taxon>
    </lineage>
</organism>